<keyword evidence="2" id="KW-0472">Membrane</keyword>
<dbReference type="Proteomes" id="UP000807353">
    <property type="component" value="Unassembled WGS sequence"/>
</dbReference>
<accession>A0A9P5XVU8</accession>
<feature type="compositionally biased region" description="Pro residues" evidence="1">
    <location>
        <begin position="134"/>
        <end position="151"/>
    </location>
</feature>
<feature type="region of interest" description="Disordered" evidence="1">
    <location>
        <begin position="130"/>
        <end position="203"/>
    </location>
</feature>
<sequence length="282" mass="30400">MSTWDAVNENLDPAVLQTVTSQGRSVNATTVIVVTLPAVLIFVFLWFYLTPILRNKKTISAAHLRATDPEVSGIPAMEQRNPNHLVTWMRRGSRGRFIDTQGSHGHRPRPRTNHGRFSFFARSSIIPSLSQVSTPPPPYAARPSTPSPATPAPDYQFPPTVPSPLAPPRENSGAPVSIVRYLGQRRSMSSRPTTGPISPSPLGRISTSGVVLCPPMATRSVSESTLHPSMARLPVPSRALVYDRESLGSPGPTTIVRLRSSPGVSASSVMDMGNQGREVPSS</sequence>
<dbReference type="AlphaFoldDB" id="A0A9P5XVU8"/>
<evidence type="ECO:0000256" key="2">
    <source>
        <dbReference type="SAM" id="Phobius"/>
    </source>
</evidence>
<keyword evidence="2" id="KW-1133">Transmembrane helix</keyword>
<gene>
    <name evidence="3" type="ORF">BDZ94DRAFT_1314149</name>
</gene>
<organism evidence="3 4">
    <name type="scientific">Collybia nuda</name>
    <dbReference type="NCBI Taxonomy" id="64659"/>
    <lineage>
        <taxon>Eukaryota</taxon>
        <taxon>Fungi</taxon>
        <taxon>Dikarya</taxon>
        <taxon>Basidiomycota</taxon>
        <taxon>Agaricomycotina</taxon>
        <taxon>Agaricomycetes</taxon>
        <taxon>Agaricomycetidae</taxon>
        <taxon>Agaricales</taxon>
        <taxon>Tricholomatineae</taxon>
        <taxon>Clitocybaceae</taxon>
        <taxon>Collybia</taxon>
    </lineage>
</organism>
<feature type="transmembrane region" description="Helical" evidence="2">
    <location>
        <begin position="28"/>
        <end position="49"/>
    </location>
</feature>
<feature type="compositionally biased region" description="Polar residues" evidence="1">
    <location>
        <begin position="186"/>
        <end position="197"/>
    </location>
</feature>
<protein>
    <submittedName>
        <fullName evidence="3">Uncharacterized protein</fullName>
    </submittedName>
</protein>
<evidence type="ECO:0000313" key="3">
    <source>
        <dbReference type="EMBL" id="KAF9457497.1"/>
    </source>
</evidence>
<evidence type="ECO:0000256" key="1">
    <source>
        <dbReference type="SAM" id="MobiDB-lite"/>
    </source>
</evidence>
<feature type="region of interest" description="Disordered" evidence="1">
    <location>
        <begin position="244"/>
        <end position="282"/>
    </location>
</feature>
<keyword evidence="2" id="KW-0812">Transmembrane</keyword>
<comment type="caution">
    <text evidence="3">The sequence shown here is derived from an EMBL/GenBank/DDBJ whole genome shotgun (WGS) entry which is preliminary data.</text>
</comment>
<dbReference type="OrthoDB" id="3070802at2759"/>
<keyword evidence="4" id="KW-1185">Reference proteome</keyword>
<proteinExistence type="predicted"/>
<name>A0A9P5XVU8_9AGAR</name>
<reference evidence="3" key="1">
    <citation type="submission" date="2020-11" db="EMBL/GenBank/DDBJ databases">
        <authorList>
            <consortium name="DOE Joint Genome Institute"/>
            <person name="Ahrendt S."/>
            <person name="Riley R."/>
            <person name="Andreopoulos W."/>
            <person name="Labutti K."/>
            <person name="Pangilinan J."/>
            <person name="Ruiz-Duenas F.J."/>
            <person name="Barrasa J.M."/>
            <person name="Sanchez-Garcia M."/>
            <person name="Camarero S."/>
            <person name="Miyauchi S."/>
            <person name="Serrano A."/>
            <person name="Linde D."/>
            <person name="Babiker R."/>
            <person name="Drula E."/>
            <person name="Ayuso-Fernandez I."/>
            <person name="Pacheco R."/>
            <person name="Padilla G."/>
            <person name="Ferreira P."/>
            <person name="Barriuso J."/>
            <person name="Kellner H."/>
            <person name="Castanera R."/>
            <person name="Alfaro M."/>
            <person name="Ramirez L."/>
            <person name="Pisabarro A.G."/>
            <person name="Kuo A."/>
            <person name="Tritt A."/>
            <person name="Lipzen A."/>
            <person name="He G."/>
            <person name="Yan M."/>
            <person name="Ng V."/>
            <person name="Cullen D."/>
            <person name="Martin F."/>
            <person name="Rosso M.-N."/>
            <person name="Henrissat B."/>
            <person name="Hibbett D."/>
            <person name="Martinez A.T."/>
            <person name="Grigoriev I.V."/>
        </authorList>
    </citation>
    <scope>NUCLEOTIDE SEQUENCE</scope>
    <source>
        <strain evidence="3">CBS 247.69</strain>
    </source>
</reference>
<dbReference type="EMBL" id="MU150369">
    <property type="protein sequence ID" value="KAF9457497.1"/>
    <property type="molecule type" value="Genomic_DNA"/>
</dbReference>
<evidence type="ECO:0000313" key="4">
    <source>
        <dbReference type="Proteomes" id="UP000807353"/>
    </source>
</evidence>